<protein>
    <recommendedName>
        <fullName evidence="9">Transforming acidic coiled-coil-containing protein C-terminal domain-containing protein</fullName>
    </recommendedName>
</protein>
<feature type="compositionally biased region" description="Basic and acidic residues" evidence="8">
    <location>
        <begin position="471"/>
        <end position="480"/>
    </location>
</feature>
<feature type="compositionally biased region" description="Acidic residues" evidence="8">
    <location>
        <begin position="178"/>
        <end position="195"/>
    </location>
</feature>
<organism evidence="10 11">
    <name type="scientific">Tegillarca granosa</name>
    <name type="common">Malaysian cockle</name>
    <name type="synonym">Anadara granosa</name>
    <dbReference type="NCBI Taxonomy" id="220873"/>
    <lineage>
        <taxon>Eukaryota</taxon>
        <taxon>Metazoa</taxon>
        <taxon>Spiralia</taxon>
        <taxon>Lophotrochozoa</taxon>
        <taxon>Mollusca</taxon>
        <taxon>Bivalvia</taxon>
        <taxon>Autobranchia</taxon>
        <taxon>Pteriomorphia</taxon>
        <taxon>Arcoida</taxon>
        <taxon>Arcoidea</taxon>
        <taxon>Arcidae</taxon>
        <taxon>Tegillarca</taxon>
    </lineage>
</organism>
<dbReference type="InterPro" id="IPR039915">
    <property type="entry name" value="TACC"/>
</dbReference>
<dbReference type="Proteomes" id="UP001217089">
    <property type="component" value="Unassembled WGS sequence"/>
</dbReference>
<comment type="caution">
    <text evidence="10">The sequence shown here is derived from an EMBL/GenBank/DDBJ whole genome shotgun (WGS) entry which is preliminary data.</text>
</comment>
<accession>A0ABQ9FJ91</accession>
<dbReference type="Pfam" id="PF05010">
    <property type="entry name" value="TACC_C"/>
    <property type="match status" value="1"/>
</dbReference>
<dbReference type="InterPro" id="IPR007707">
    <property type="entry name" value="TACC_C"/>
</dbReference>
<feature type="region of interest" description="Disordered" evidence="8">
    <location>
        <begin position="334"/>
        <end position="713"/>
    </location>
</feature>
<dbReference type="EMBL" id="JARBDR010000246">
    <property type="protein sequence ID" value="KAJ8317373.1"/>
    <property type="molecule type" value="Genomic_DNA"/>
</dbReference>
<feature type="compositionally biased region" description="Basic and acidic residues" evidence="8">
    <location>
        <begin position="674"/>
        <end position="688"/>
    </location>
</feature>
<evidence type="ECO:0000259" key="9">
    <source>
        <dbReference type="Pfam" id="PF05010"/>
    </source>
</evidence>
<feature type="region of interest" description="Disordered" evidence="8">
    <location>
        <begin position="61"/>
        <end position="89"/>
    </location>
</feature>
<feature type="compositionally biased region" description="Basic and acidic residues" evidence="8">
    <location>
        <begin position="584"/>
        <end position="605"/>
    </location>
</feature>
<proteinExistence type="inferred from homology"/>
<feature type="compositionally biased region" description="Polar residues" evidence="8">
    <location>
        <begin position="73"/>
        <end position="89"/>
    </location>
</feature>
<dbReference type="Gene3D" id="1.20.5.1700">
    <property type="match status" value="1"/>
</dbReference>
<evidence type="ECO:0000256" key="1">
    <source>
        <dbReference type="ARBA" id="ARBA00004245"/>
    </source>
</evidence>
<feature type="compositionally biased region" description="Polar residues" evidence="8">
    <location>
        <begin position="689"/>
        <end position="703"/>
    </location>
</feature>
<keyword evidence="4" id="KW-0597">Phosphoprotein</keyword>
<evidence type="ECO:0000313" key="10">
    <source>
        <dbReference type="EMBL" id="KAJ8317373.1"/>
    </source>
</evidence>
<evidence type="ECO:0000256" key="4">
    <source>
        <dbReference type="ARBA" id="ARBA00022553"/>
    </source>
</evidence>
<evidence type="ECO:0000313" key="11">
    <source>
        <dbReference type="Proteomes" id="UP001217089"/>
    </source>
</evidence>
<keyword evidence="6" id="KW-0206">Cytoskeleton</keyword>
<evidence type="ECO:0000256" key="7">
    <source>
        <dbReference type="SAM" id="Coils"/>
    </source>
</evidence>
<evidence type="ECO:0000256" key="2">
    <source>
        <dbReference type="ARBA" id="ARBA00009423"/>
    </source>
</evidence>
<comment type="similarity">
    <text evidence="2">Belongs to the TACC family.</text>
</comment>
<keyword evidence="3" id="KW-0963">Cytoplasm</keyword>
<dbReference type="InterPro" id="IPR057663">
    <property type="entry name" value="TACC3_Aurora-A_bind"/>
</dbReference>
<feature type="compositionally biased region" description="Basic and acidic residues" evidence="8">
    <location>
        <begin position="377"/>
        <end position="388"/>
    </location>
</feature>
<feature type="compositionally biased region" description="Basic and acidic residues" evidence="8">
    <location>
        <begin position="547"/>
        <end position="556"/>
    </location>
</feature>
<keyword evidence="11" id="KW-1185">Reference proteome</keyword>
<evidence type="ECO:0000256" key="8">
    <source>
        <dbReference type="SAM" id="MobiDB-lite"/>
    </source>
</evidence>
<name>A0ABQ9FJ91_TEGGR</name>
<feature type="compositionally biased region" description="Basic and acidic residues" evidence="8">
    <location>
        <begin position="357"/>
        <end position="366"/>
    </location>
</feature>
<feature type="compositionally biased region" description="Basic and acidic residues" evidence="8">
    <location>
        <begin position="414"/>
        <end position="423"/>
    </location>
</feature>
<feature type="compositionally biased region" description="Polar residues" evidence="8">
    <location>
        <begin position="620"/>
        <end position="629"/>
    </location>
</feature>
<feature type="domain" description="Transforming acidic coiled-coil-containing protein C-terminal" evidence="9">
    <location>
        <begin position="926"/>
        <end position="1113"/>
    </location>
</feature>
<comment type="subcellular location">
    <subcellularLocation>
        <location evidence="1">Cytoplasm</location>
        <location evidence="1">Cytoskeleton</location>
    </subcellularLocation>
</comment>
<gene>
    <name evidence="10" type="ORF">KUTeg_005277</name>
</gene>
<feature type="region of interest" description="Disordered" evidence="8">
    <location>
        <begin position="152"/>
        <end position="199"/>
    </location>
</feature>
<dbReference type="Pfam" id="PF25777">
    <property type="entry name" value="Aurora-A_bind_TACC3"/>
    <property type="match status" value="1"/>
</dbReference>
<feature type="compositionally biased region" description="Polar residues" evidence="8">
    <location>
        <begin position="642"/>
        <end position="669"/>
    </location>
</feature>
<reference evidence="10 11" key="1">
    <citation type="submission" date="2022-12" db="EMBL/GenBank/DDBJ databases">
        <title>Chromosome-level genome of Tegillarca granosa.</title>
        <authorList>
            <person name="Kim J."/>
        </authorList>
    </citation>
    <scope>NUCLEOTIDE SEQUENCE [LARGE SCALE GENOMIC DNA]</scope>
    <source>
        <strain evidence="10">Teg-2019</strain>
        <tissue evidence="10">Adductor muscle</tissue>
    </source>
</reference>
<sequence length="1119" mass="125493">MKNQTVQITEMTKQLLEMTLPLVGNDTTIIGNDTTIIGNDITAVTDESEVDNINSTVIEVPLSEQGDKDPVEPTQSYNDQGDGQTDNTMGSEVVKNVENSPALPAKGSYNLDFDNLDSINPFATKSAVVNSPGNVNNNNINSLQENVTAVQVSDTSESLRQHNADVSVPAVSVKPSDQDSDSETEFQDALSDVENDSASKNVKVKVTASETLNKPKGLSDRVSDLQSEKDTLNDLTGSQMAEDLLSENFDDIDPFKPGFIIPNSPLRQNLNLYDDGNLESELGCGNQHNETNKLIHDEGVKLPKEEDIPKPPQQITKLSEKLDEIDPFKTKQIVNSPDTLEDVDPFKPSKQIVNSPDKQDEIDPFKPSKQIVNSPNKQEEIEPLKPSKEIVNSPDKQEVIDPFKPSKQIVNSPDKQEEIDPFKPSKQIVNSPGKQEEIDPFKPSKQIVNSPDKQDEIDPFKPSKQIVNSPDKQEEIDPFKPSKQIVNSPDRQQEIDPFKPSKQIVNSPGKQEEIDPFKPSKQIVNSPGKQEEIDPFKPSKQIVNSPDKQDEIDPFKPSKQIVNSPDKQDEIDPFKPSKQIVNSPDKKTEYETDTEPFKPVKEEKNSPNVKNEGITKHGESNNSVEQTPEGQEMSVFDENLDPFQSNNKVMNSPSLTGSENPFVTQSKVANSPDIKAELLQNKDSDSEVKSSSGQSVNDVNNKENVGLDKTPDDAIPAAIDQGFEVEEDQFKPATDMFNSPSAWDMLEKFGSGSSTGMDLARQSLYVKFDPLVNIPLHDPRRASIGLRRLSMGIRAGMKPEQQKDLNPEESFLLLGTPPNQRSRRITSHGVRPCTLVEEGTPNSKQASTAPIDLLFASPAAKTVQENENQGSNSNVMLPNEQSDSDIIQVLQYTEMDMQNLKDAMNLWYQGMLMNKEKEWSKSLSEKEKEKQVLIKKHEKEKQELMKKQKGTSTEYENLMMVVKEYEKMIQQFIDEKEKGKESTTKLKQERDQALEDVQSLENSFADLHKRYEKLRAAMEARRKNEELLKKCAEDFKNKLVKADEKILALKKDAESKLARAQQENEQLKADKEKDHAISETLIKRKDLQIDSLQKSYDQKVNEVTELTNLCEELMAKVQK</sequence>
<dbReference type="PANTHER" id="PTHR13924:SF10">
    <property type="entry name" value="TRANSFORMING ACIDIC COILED-COIL PROTEIN, ISOFORM K"/>
    <property type="match status" value="1"/>
</dbReference>
<feature type="compositionally biased region" description="Basic and acidic residues" evidence="8">
    <location>
        <begin position="566"/>
        <end position="575"/>
    </location>
</feature>
<feature type="coiled-coil region" evidence="7">
    <location>
        <begin position="923"/>
        <end position="1116"/>
    </location>
</feature>
<feature type="compositionally biased region" description="Basic and acidic residues" evidence="8">
    <location>
        <begin position="452"/>
        <end position="461"/>
    </location>
</feature>
<evidence type="ECO:0000256" key="5">
    <source>
        <dbReference type="ARBA" id="ARBA00023054"/>
    </source>
</evidence>
<evidence type="ECO:0000256" key="3">
    <source>
        <dbReference type="ARBA" id="ARBA00022490"/>
    </source>
</evidence>
<dbReference type="PANTHER" id="PTHR13924">
    <property type="entry name" value="TRANSFORMING ACIDIC COILED-COIL CONTAINING PROTEIN 1/2"/>
    <property type="match status" value="1"/>
</dbReference>
<evidence type="ECO:0000256" key="6">
    <source>
        <dbReference type="ARBA" id="ARBA00023212"/>
    </source>
</evidence>
<keyword evidence="5 7" id="KW-0175">Coiled coil</keyword>